<sequence>PDPELERAILFFVFIGLSGLISGLIPLNIIDGLIAGSIYSVLFYITINLIQVFYFIKLGILDVWEPRYLSSSLKYIPISLGCSIVGIGLRFMFNYLFNKLRERKDI</sequence>
<keyword evidence="1" id="KW-1133">Transmembrane helix</keyword>
<organism evidence="2">
    <name type="scientific">marine sediment metagenome</name>
    <dbReference type="NCBI Taxonomy" id="412755"/>
    <lineage>
        <taxon>unclassified sequences</taxon>
        <taxon>metagenomes</taxon>
        <taxon>ecological metagenomes</taxon>
    </lineage>
</organism>
<dbReference type="AlphaFoldDB" id="X1GPW8"/>
<accession>X1GPW8</accession>
<feature type="transmembrane region" description="Helical" evidence="1">
    <location>
        <begin position="32"/>
        <end position="56"/>
    </location>
</feature>
<protein>
    <submittedName>
        <fullName evidence="2">Uncharacterized protein</fullName>
    </submittedName>
</protein>
<feature type="transmembrane region" description="Helical" evidence="1">
    <location>
        <begin position="6"/>
        <end position="25"/>
    </location>
</feature>
<name>X1GPW8_9ZZZZ</name>
<gene>
    <name evidence="2" type="ORF">S03H2_30948</name>
</gene>
<evidence type="ECO:0000256" key="1">
    <source>
        <dbReference type="SAM" id="Phobius"/>
    </source>
</evidence>
<feature type="transmembrane region" description="Helical" evidence="1">
    <location>
        <begin position="76"/>
        <end position="97"/>
    </location>
</feature>
<dbReference type="EMBL" id="BARU01018745">
    <property type="protein sequence ID" value="GAH59926.1"/>
    <property type="molecule type" value="Genomic_DNA"/>
</dbReference>
<comment type="caution">
    <text evidence="2">The sequence shown here is derived from an EMBL/GenBank/DDBJ whole genome shotgun (WGS) entry which is preliminary data.</text>
</comment>
<reference evidence="2" key="1">
    <citation type="journal article" date="2014" name="Front. Microbiol.">
        <title>High frequency of phylogenetically diverse reductive dehalogenase-homologous genes in deep subseafloor sedimentary metagenomes.</title>
        <authorList>
            <person name="Kawai M."/>
            <person name="Futagami T."/>
            <person name="Toyoda A."/>
            <person name="Takaki Y."/>
            <person name="Nishi S."/>
            <person name="Hori S."/>
            <person name="Arai W."/>
            <person name="Tsubouchi T."/>
            <person name="Morono Y."/>
            <person name="Uchiyama I."/>
            <person name="Ito T."/>
            <person name="Fujiyama A."/>
            <person name="Inagaki F."/>
            <person name="Takami H."/>
        </authorList>
    </citation>
    <scope>NUCLEOTIDE SEQUENCE</scope>
    <source>
        <strain evidence="2">Expedition CK06-06</strain>
    </source>
</reference>
<keyword evidence="1" id="KW-0812">Transmembrane</keyword>
<keyword evidence="1" id="KW-0472">Membrane</keyword>
<proteinExistence type="predicted"/>
<feature type="non-terminal residue" evidence="2">
    <location>
        <position position="1"/>
    </location>
</feature>
<evidence type="ECO:0000313" key="2">
    <source>
        <dbReference type="EMBL" id="GAH59926.1"/>
    </source>
</evidence>